<keyword evidence="4" id="KW-1185">Reference proteome</keyword>
<gene>
    <name evidence="3" type="ORF">A4V02_08010</name>
</gene>
<dbReference type="STRING" id="1796646.A4V02_08010"/>
<dbReference type="SUPFAM" id="SSF51182">
    <property type="entry name" value="RmlC-like cupins"/>
    <property type="match status" value="1"/>
</dbReference>
<dbReference type="CDD" id="cd06985">
    <property type="entry name" value="cupin_BF4112"/>
    <property type="match status" value="1"/>
</dbReference>
<dbReference type="PANTHER" id="PTHR35848">
    <property type="entry name" value="OXALATE-BINDING PROTEIN"/>
    <property type="match status" value="1"/>
</dbReference>
<evidence type="ECO:0000256" key="1">
    <source>
        <dbReference type="ARBA" id="ARBA00022723"/>
    </source>
</evidence>
<dbReference type="RefSeq" id="WP_068960983.1">
    <property type="nucleotide sequence ID" value="NZ_CAJTAP010000036.1"/>
</dbReference>
<dbReference type="InterPro" id="IPR051610">
    <property type="entry name" value="GPI/OXD"/>
</dbReference>
<dbReference type="InterPro" id="IPR011051">
    <property type="entry name" value="RmlC_Cupin_sf"/>
</dbReference>
<dbReference type="OrthoDB" id="9804028at2"/>
<dbReference type="Gene3D" id="2.60.120.10">
    <property type="entry name" value="Jelly Rolls"/>
    <property type="match status" value="1"/>
</dbReference>
<evidence type="ECO:0000313" key="3">
    <source>
        <dbReference type="EMBL" id="ANU63677.1"/>
    </source>
</evidence>
<keyword evidence="1" id="KW-0479">Metal-binding</keyword>
<accession>A0A1B1SA63</accession>
<organism evidence="3 4">
    <name type="scientific">Muribaculum intestinale</name>
    <dbReference type="NCBI Taxonomy" id="1796646"/>
    <lineage>
        <taxon>Bacteria</taxon>
        <taxon>Pseudomonadati</taxon>
        <taxon>Bacteroidota</taxon>
        <taxon>Bacteroidia</taxon>
        <taxon>Bacteroidales</taxon>
        <taxon>Muribaculaceae</taxon>
        <taxon>Muribaculum</taxon>
    </lineage>
</organism>
<dbReference type="KEGG" id="pary:A4V02_08010"/>
<dbReference type="EMBL" id="CP015402">
    <property type="protein sequence ID" value="ANU63677.1"/>
    <property type="molecule type" value="Genomic_DNA"/>
</dbReference>
<protein>
    <recommendedName>
        <fullName evidence="2">Cupin type-2 domain-containing protein</fullName>
    </recommendedName>
</protein>
<dbReference type="PANTHER" id="PTHR35848:SF6">
    <property type="entry name" value="CUPIN TYPE-2 DOMAIN-CONTAINING PROTEIN"/>
    <property type="match status" value="1"/>
</dbReference>
<evidence type="ECO:0000259" key="2">
    <source>
        <dbReference type="Pfam" id="PF07883"/>
    </source>
</evidence>
<dbReference type="Pfam" id="PF07883">
    <property type="entry name" value="Cupin_2"/>
    <property type="match status" value="1"/>
</dbReference>
<dbReference type="GeneID" id="65536801"/>
<accession>A0A1Z2XII3</accession>
<evidence type="ECO:0000313" key="4">
    <source>
        <dbReference type="Proteomes" id="UP000186351"/>
    </source>
</evidence>
<dbReference type="InterPro" id="IPR013096">
    <property type="entry name" value="Cupin_2"/>
</dbReference>
<sequence length="136" mass="14725">MNELKTIACGDKYAHVSVGDLHTHVGKQFVKDASAATSCEISFGTLLAGESVPFFHSHKENEENYIILSGKGRFQVDGDVFDIAEGSVVRVATGCDRNLKCSSAEPMTYICIQAKEGSLGGYTMTDAEITQRDNKL</sequence>
<dbReference type="InterPro" id="IPR014710">
    <property type="entry name" value="RmlC-like_jellyroll"/>
</dbReference>
<dbReference type="AlphaFoldDB" id="A0A1B1SA63"/>
<name>A0A1B1SA63_9BACT</name>
<dbReference type="GO" id="GO:0046872">
    <property type="term" value="F:metal ion binding"/>
    <property type="evidence" value="ECO:0007669"/>
    <property type="project" value="UniProtKB-KW"/>
</dbReference>
<proteinExistence type="predicted"/>
<dbReference type="Proteomes" id="UP000186351">
    <property type="component" value="Chromosome"/>
</dbReference>
<feature type="domain" description="Cupin type-2" evidence="2">
    <location>
        <begin position="45"/>
        <end position="112"/>
    </location>
</feature>
<reference evidence="4" key="1">
    <citation type="submission" date="2016-04" db="EMBL/GenBank/DDBJ databases">
        <title>Complete Genome Sequences of Twelve Strains of a Stable Defined Moderately Diverse Mouse Microbiota 2 (sDMDMm2).</title>
        <authorList>
            <person name="Uchimura Y."/>
            <person name="Wyss M."/>
            <person name="Brugiroux S."/>
            <person name="Limenitakis J.P."/>
            <person name="Stecher B."/>
            <person name="McCoy K.D."/>
            <person name="Macpherson A.J."/>
        </authorList>
    </citation>
    <scope>NUCLEOTIDE SEQUENCE [LARGE SCALE GENOMIC DNA]</scope>
    <source>
        <strain evidence="4">YL27</strain>
    </source>
</reference>